<protein>
    <submittedName>
        <fullName evidence="2">DUF3325 domain-containing protein</fullName>
    </submittedName>
</protein>
<evidence type="ECO:0000313" key="3">
    <source>
        <dbReference type="Proteomes" id="UP000519126"/>
    </source>
</evidence>
<dbReference type="Proteomes" id="UP000519126">
    <property type="component" value="Unassembled WGS sequence"/>
</dbReference>
<evidence type="ECO:0000256" key="1">
    <source>
        <dbReference type="SAM" id="Phobius"/>
    </source>
</evidence>
<dbReference type="RefSeq" id="WP_170071529.1">
    <property type="nucleotide sequence ID" value="NZ_JABBCX010000002.1"/>
</dbReference>
<feature type="transmembrane region" description="Helical" evidence="1">
    <location>
        <begin position="92"/>
        <end position="110"/>
    </location>
</feature>
<feature type="transmembrane region" description="Helical" evidence="1">
    <location>
        <begin position="42"/>
        <end position="58"/>
    </location>
</feature>
<name>A0A7X9U5K1_9GAMM</name>
<feature type="transmembrane region" description="Helical" evidence="1">
    <location>
        <begin position="65"/>
        <end position="86"/>
    </location>
</feature>
<comment type="caution">
    <text evidence="2">The sequence shown here is derived from an EMBL/GenBank/DDBJ whole genome shotgun (WGS) entry which is preliminary data.</text>
</comment>
<dbReference type="InterPro" id="IPR021762">
    <property type="entry name" value="DUF3325"/>
</dbReference>
<accession>A0A7X9U5K1</accession>
<gene>
    <name evidence="2" type="ORF">HHL01_07400</name>
</gene>
<proteinExistence type="predicted"/>
<evidence type="ECO:0000313" key="2">
    <source>
        <dbReference type="EMBL" id="NMF48005.1"/>
    </source>
</evidence>
<organism evidence="2 3">
    <name type="scientific">Pseudoalteromonas arctica</name>
    <dbReference type="NCBI Taxonomy" id="394751"/>
    <lineage>
        <taxon>Bacteria</taxon>
        <taxon>Pseudomonadati</taxon>
        <taxon>Pseudomonadota</taxon>
        <taxon>Gammaproteobacteria</taxon>
        <taxon>Alteromonadales</taxon>
        <taxon>Pseudoalteromonadaceae</taxon>
        <taxon>Pseudoalteromonas</taxon>
    </lineage>
</organism>
<dbReference type="EMBL" id="JABBCX010000002">
    <property type="protein sequence ID" value="NMF48005.1"/>
    <property type="molecule type" value="Genomic_DNA"/>
</dbReference>
<sequence length="111" mass="12485">MIDLLGFTLCLLSFNCFALAKFNHFKDVFNKRPTESQRKKLLLAAWISILLSLVLCIVTQGGYGALLFCGFTSLSVLIIMVFHNFLVGYVKWFNVLNGMLVVLCGLFLTLN</sequence>
<dbReference type="AlphaFoldDB" id="A0A7X9U5K1"/>
<reference evidence="2 3" key="1">
    <citation type="submission" date="2020-04" db="EMBL/GenBank/DDBJ databases">
        <title>Genome Sequencing and Assembley of Pseudoalteromonas artica.</title>
        <authorList>
            <person name="Akerly B."/>
            <person name="Cook G."/>
        </authorList>
    </citation>
    <scope>NUCLEOTIDE SEQUENCE [LARGE SCALE GENOMIC DNA]</scope>
    <source>
        <strain evidence="2 3">NEC-BIFX-0059</strain>
    </source>
</reference>
<keyword evidence="1" id="KW-0812">Transmembrane</keyword>
<dbReference type="Pfam" id="PF11804">
    <property type="entry name" value="DUF3325"/>
    <property type="match status" value="1"/>
</dbReference>
<keyword evidence="1" id="KW-1133">Transmembrane helix</keyword>
<keyword evidence="1" id="KW-0472">Membrane</keyword>